<dbReference type="OrthoDB" id="9803192at2"/>
<evidence type="ECO:0000256" key="1">
    <source>
        <dbReference type="ARBA" id="ARBA00022605"/>
    </source>
</evidence>
<dbReference type="PRINTS" id="PR00419">
    <property type="entry name" value="ADXRDTASE"/>
</dbReference>
<evidence type="ECO:0000256" key="4">
    <source>
        <dbReference type="ARBA" id="ARBA00029440"/>
    </source>
</evidence>
<dbReference type="EMBL" id="CP035807">
    <property type="protein sequence ID" value="QEN06041.1"/>
    <property type="molecule type" value="Genomic_DNA"/>
</dbReference>
<dbReference type="InterPro" id="IPR023753">
    <property type="entry name" value="FAD/NAD-binding_dom"/>
</dbReference>
<dbReference type="Pfam" id="PF14691">
    <property type="entry name" value="Fer4_20"/>
    <property type="match status" value="1"/>
</dbReference>
<dbReference type="GO" id="GO:0051536">
    <property type="term" value="F:iron-sulfur cluster binding"/>
    <property type="evidence" value="ECO:0007669"/>
    <property type="project" value="InterPro"/>
</dbReference>
<dbReference type="Gene3D" id="1.10.1060.10">
    <property type="entry name" value="Alpha-helical ferredoxin"/>
    <property type="match status" value="1"/>
</dbReference>
<evidence type="ECO:0000259" key="6">
    <source>
        <dbReference type="Pfam" id="PF14691"/>
    </source>
</evidence>
<comment type="pathway">
    <text evidence="4">Amino-acid biosynthesis.</text>
</comment>
<dbReference type="Gene3D" id="3.50.50.60">
    <property type="entry name" value="FAD/NAD(P)-binding domain"/>
    <property type="match status" value="2"/>
</dbReference>
<feature type="domain" description="Dihydroprymidine dehydrogenase" evidence="6">
    <location>
        <begin position="23"/>
        <end position="131"/>
    </location>
</feature>
<dbReference type="InterPro" id="IPR051394">
    <property type="entry name" value="Glutamate_Synthase"/>
</dbReference>
<evidence type="ECO:0000256" key="3">
    <source>
        <dbReference type="ARBA" id="ARBA00023164"/>
    </source>
</evidence>
<evidence type="ECO:0000313" key="8">
    <source>
        <dbReference type="Proteomes" id="UP000323824"/>
    </source>
</evidence>
<dbReference type="AlphaFoldDB" id="A0A5C1QEN7"/>
<dbReference type="Pfam" id="PF07992">
    <property type="entry name" value="Pyr_redox_2"/>
    <property type="match status" value="1"/>
</dbReference>
<dbReference type="InterPro" id="IPR006005">
    <property type="entry name" value="Glut_synth_ssu1"/>
</dbReference>
<dbReference type="NCBIfam" id="TIGR01317">
    <property type="entry name" value="GOGAT_sm_gam"/>
    <property type="match status" value="1"/>
</dbReference>
<gene>
    <name evidence="7" type="ORF">EW093_15525</name>
</gene>
<keyword evidence="3" id="KW-0314">Glutamate biosynthesis</keyword>
<evidence type="ECO:0000256" key="2">
    <source>
        <dbReference type="ARBA" id="ARBA00023002"/>
    </source>
</evidence>
<sequence length="474" mass="52427">MTNVFGFLEKERKNPPYRDVKDRVKDYKEVATQLSKDELKEQAERCMNCGIPFCHSYGCPITNLIPEWNDAVYNGQWKEAYERLEITNNFPEFTGRICPAPCETACTLAINTDSVTIRELELNIIEDAFANGLVVPHPPKVLTGKMVAIIGGGPAGLAAAQQLRRSGHEVTIFEKSTKVGGLLRFGIPDFKLEKSVIDRRLQILKAEGIEFENGVEIGKDISVSYLRNKYDAILVTAGAGQPRNLPVEGRDLEGVHFAMDFLSQSNKFVSGELDKLLIDAKDKNVLVIGGGDTGSDCVGTSIRQGAKNVYQIEIMPKPMEWNKPHNPDWPDWPRILRTSSSHLEGCDRSWNVTTDKFSGENGRLNKAHLSNIEWKASESGGRPDMVKLDSYELDVDLVFLAMGFVHTEHGVFTDQLCSEGVKLDERGNIAVTDFKATDDGIFAAGDAITGASLVVRAIGSGREAAYEVHQYLTK</sequence>
<accession>A0A5C1QEN7</accession>
<dbReference type="SUPFAM" id="SSF46548">
    <property type="entry name" value="alpha-helical ferredoxin"/>
    <property type="match status" value="1"/>
</dbReference>
<organism evidence="7 8">
    <name type="scientific">Thiospirochaeta perfilievii</name>
    <dbReference type="NCBI Taxonomy" id="252967"/>
    <lineage>
        <taxon>Bacteria</taxon>
        <taxon>Pseudomonadati</taxon>
        <taxon>Spirochaetota</taxon>
        <taxon>Spirochaetia</taxon>
        <taxon>Spirochaetales</taxon>
        <taxon>Spirochaetaceae</taxon>
        <taxon>Thiospirochaeta</taxon>
    </lineage>
</organism>
<keyword evidence="2" id="KW-0560">Oxidoreductase</keyword>
<protein>
    <submittedName>
        <fullName evidence="7">Glutamate synthase subunit beta</fullName>
    </submittedName>
</protein>
<feature type="domain" description="FAD/NAD(P)-binding" evidence="5">
    <location>
        <begin position="147"/>
        <end position="461"/>
    </location>
</feature>
<keyword evidence="1" id="KW-0028">Amino-acid biosynthesis</keyword>
<evidence type="ECO:0000259" key="5">
    <source>
        <dbReference type="Pfam" id="PF07992"/>
    </source>
</evidence>
<name>A0A5C1QEN7_9SPIO</name>
<dbReference type="GO" id="GO:0006537">
    <property type="term" value="P:glutamate biosynthetic process"/>
    <property type="evidence" value="ECO:0007669"/>
    <property type="project" value="UniProtKB-KW"/>
</dbReference>
<dbReference type="GO" id="GO:0016639">
    <property type="term" value="F:oxidoreductase activity, acting on the CH-NH2 group of donors, NAD or NADP as acceptor"/>
    <property type="evidence" value="ECO:0007669"/>
    <property type="project" value="InterPro"/>
</dbReference>
<dbReference type="SUPFAM" id="SSF51971">
    <property type="entry name" value="Nucleotide-binding domain"/>
    <property type="match status" value="2"/>
</dbReference>
<dbReference type="Proteomes" id="UP000323824">
    <property type="component" value="Chromosome"/>
</dbReference>
<reference evidence="7 8" key="2">
    <citation type="submission" date="2019-09" db="EMBL/GenBank/DDBJ databases">
        <title>Complete Genome Sequence and Methylome Analysis of free living Spirochaetas.</title>
        <authorList>
            <person name="Leshcheva N."/>
            <person name="Mikheeva N."/>
        </authorList>
    </citation>
    <scope>NUCLEOTIDE SEQUENCE [LARGE SCALE GENOMIC DNA]</scope>
    <source>
        <strain evidence="7 8">P</strain>
    </source>
</reference>
<reference evidence="7 8" key="1">
    <citation type="submission" date="2019-02" db="EMBL/GenBank/DDBJ databases">
        <authorList>
            <person name="Fomenkov A."/>
            <person name="Dubinina G."/>
            <person name="Grabovich M."/>
            <person name="Vincze T."/>
            <person name="Roberts R.J."/>
        </authorList>
    </citation>
    <scope>NUCLEOTIDE SEQUENCE [LARGE SCALE GENOMIC DNA]</scope>
    <source>
        <strain evidence="7 8">P</strain>
    </source>
</reference>
<dbReference type="KEGG" id="sper:EW093_15525"/>
<dbReference type="InterPro" id="IPR028261">
    <property type="entry name" value="DPD_II"/>
</dbReference>
<proteinExistence type="predicted"/>
<keyword evidence="8" id="KW-1185">Reference proteome</keyword>
<evidence type="ECO:0000313" key="7">
    <source>
        <dbReference type="EMBL" id="QEN06041.1"/>
    </source>
</evidence>
<dbReference type="RefSeq" id="WP_149569275.1">
    <property type="nucleotide sequence ID" value="NZ_CP035807.1"/>
</dbReference>
<dbReference type="InterPro" id="IPR009051">
    <property type="entry name" value="Helical_ferredxn"/>
</dbReference>
<dbReference type="PANTHER" id="PTHR43100">
    <property type="entry name" value="GLUTAMATE SYNTHASE [NADPH] SMALL CHAIN"/>
    <property type="match status" value="1"/>
</dbReference>
<dbReference type="InterPro" id="IPR036188">
    <property type="entry name" value="FAD/NAD-bd_sf"/>
</dbReference>
<dbReference type="PANTHER" id="PTHR43100:SF1">
    <property type="entry name" value="GLUTAMATE SYNTHASE [NADPH] SMALL CHAIN"/>
    <property type="match status" value="1"/>
</dbReference>